<dbReference type="HOGENOM" id="CLU_537056_0_0_2"/>
<dbReference type="STRING" id="666510.ASAC_0342"/>
<gene>
    <name evidence="1" type="ordered locus">ASAC_0342</name>
</gene>
<evidence type="ECO:0008006" key="3">
    <source>
        <dbReference type="Google" id="ProtNLM"/>
    </source>
</evidence>
<evidence type="ECO:0000313" key="2">
    <source>
        <dbReference type="Proteomes" id="UP000000346"/>
    </source>
</evidence>
<proteinExistence type="predicted"/>
<dbReference type="Pfam" id="PF05762">
    <property type="entry name" value="VWA_CoxE"/>
    <property type="match status" value="1"/>
</dbReference>
<sequence>MFLRSQGKGVSISEELTAIYLAEAYFNLSDRADYDDIMTIILAALAKDDESEALIKEYLSGLPAWHDNFDNNLRKRGCKDHNPKPYYDVINEVQYVHGIPKNPRKLKYVANMLAKLGELRDPRVVAKILEQRPSIALSVGKERSLAAVRYMNSEKAAEVVRKLIANADSYEEALSVAKAVDPRLLWRVEIKGFIKGSSLEALVKASLSLRHAAASLSDREPRYLQLAMEESKYAEAALSKVNEGELSETARSLLNEAKAIIGVAQGGPSSLANLPPEVLIPVVQDLYINTEDAKERRALERLLELSLARTATGLHQGKRTTYNTAGGRLDLRRSELKYIRMASNFMTYRTREKVKSFSLLLDISGSMRPYSSMALAAAALATDSIDLLVLFNDTVKPVKGPLKRQTMIRLLASLRFDGYTNVSQALRASETAKRVVMISDLRQTVRDLEPSETICSFISRGRRLALLAPPSASLAEISKIQGCGATVVTVSGQSDVIRAFSEILRKV</sequence>
<dbReference type="SUPFAM" id="SSF53300">
    <property type="entry name" value="vWA-like"/>
    <property type="match status" value="1"/>
</dbReference>
<dbReference type="InterPro" id="IPR008912">
    <property type="entry name" value="Uncharacterised_CoxE"/>
</dbReference>
<dbReference type="InParanoid" id="D9Q0B1"/>
<dbReference type="InterPro" id="IPR036465">
    <property type="entry name" value="vWFA_dom_sf"/>
</dbReference>
<keyword evidence="2" id="KW-1185">Reference proteome</keyword>
<name>D9Q0B1_ACIS3</name>
<protein>
    <recommendedName>
        <fullName evidence="3">VWFA domain-containing protein</fullName>
    </recommendedName>
</protein>
<reference evidence="1 2" key="1">
    <citation type="journal article" date="2010" name="Appl. Environ. Microbiol.">
        <title>The genome sequence of the crenarchaeon Acidilobus saccharovorans supports a new order, Acidilobales, and suggests an important ecological role in terrestrial acidic hot springs.</title>
        <authorList>
            <person name="Mardanov A.V."/>
            <person name="Svetlitchnyi V.A."/>
            <person name="Beletsky A.V."/>
            <person name="Prokofeva M.I."/>
            <person name="Bonch-Osmolovskaya E.A."/>
            <person name="Ravin N.V."/>
            <person name="Skryabin K.G."/>
        </authorList>
    </citation>
    <scope>NUCLEOTIDE SEQUENCE [LARGE SCALE GENOMIC DNA]</scope>
    <source>
        <strain evidence="2">DSM 16705 / JCM 18335 / VKM B-2471 / 345-15</strain>
    </source>
</reference>
<dbReference type="Proteomes" id="UP000000346">
    <property type="component" value="Chromosome"/>
</dbReference>
<organism evidence="1 2">
    <name type="scientific">Acidilobus saccharovorans (strain DSM 16705 / JCM 18335 / VKM B-2471 / 345-15)</name>
    <dbReference type="NCBI Taxonomy" id="666510"/>
    <lineage>
        <taxon>Archaea</taxon>
        <taxon>Thermoproteota</taxon>
        <taxon>Thermoprotei</taxon>
        <taxon>Acidilobales</taxon>
        <taxon>Acidilobaceae</taxon>
        <taxon>Acidilobus</taxon>
    </lineage>
</organism>
<dbReference type="EMBL" id="CP001742">
    <property type="protein sequence ID" value="ADL18749.1"/>
    <property type="molecule type" value="Genomic_DNA"/>
</dbReference>
<accession>D9Q0B1</accession>
<dbReference type="AlphaFoldDB" id="D9Q0B1"/>
<dbReference type="KEGG" id="asc:ASAC_0342"/>
<evidence type="ECO:0000313" key="1">
    <source>
        <dbReference type="EMBL" id="ADL18749.1"/>
    </source>
</evidence>
<dbReference type="eggNOG" id="arCOG06080">
    <property type="taxonomic scope" value="Archaea"/>
</dbReference>